<keyword evidence="6 10" id="KW-1133">Transmembrane helix</keyword>
<name>A0A8F9RSF3_9ANNE</name>
<gene>
    <name evidence="11" type="primary">ND4L</name>
</gene>
<evidence type="ECO:0000256" key="8">
    <source>
        <dbReference type="ARBA" id="ARBA00023136"/>
    </source>
</evidence>
<sequence length="96" mass="10602">MTLNILLPSTIFVIIMSFILQRKHMLMALLCLEAIILSLVLMLIMNWSPLPQNMTPLFIILLTLGACEASLGLALLVSMARSVGTDMLNLLTNNKC</sequence>
<comment type="subcellular location">
    <subcellularLocation>
        <location evidence="1">Membrane</location>
        <topology evidence="1">Multi-pass membrane protein</topology>
    </subcellularLocation>
</comment>
<dbReference type="EMBL" id="MZ326700">
    <property type="protein sequence ID" value="QYK19532.1"/>
    <property type="molecule type" value="Genomic_DNA"/>
</dbReference>
<evidence type="ECO:0000256" key="3">
    <source>
        <dbReference type="ARBA" id="ARBA00016612"/>
    </source>
</evidence>
<feature type="transmembrane region" description="Helical" evidence="10">
    <location>
        <begin position="6"/>
        <end position="21"/>
    </location>
</feature>
<keyword evidence="11" id="KW-0496">Mitochondrion</keyword>
<comment type="similarity">
    <text evidence="2">Belongs to the complex I subunit 4L family.</text>
</comment>
<protein>
    <recommendedName>
        <fullName evidence="3">NADH-ubiquinone oxidoreductase chain 4L</fullName>
    </recommendedName>
    <alternativeName>
        <fullName evidence="9">NADH dehydrogenase subunit 4L</fullName>
    </alternativeName>
</protein>
<keyword evidence="7" id="KW-0520">NAD</keyword>
<accession>A0A8F9RSF3</accession>
<organism evidence="11">
    <name type="scientific">Neoamphitrite affinis</name>
    <dbReference type="NCBI Taxonomy" id="2716569"/>
    <lineage>
        <taxon>Eukaryota</taxon>
        <taxon>Metazoa</taxon>
        <taxon>Spiralia</taxon>
        <taxon>Lophotrochozoa</taxon>
        <taxon>Annelida</taxon>
        <taxon>Polychaeta</taxon>
        <taxon>Sedentaria</taxon>
        <taxon>Canalipalpata</taxon>
        <taxon>Terebellida</taxon>
        <taxon>Terebelliformia</taxon>
        <taxon>Terebellidae</taxon>
        <taxon>Neoamphitrite</taxon>
    </lineage>
</organism>
<keyword evidence="8 10" id="KW-0472">Membrane</keyword>
<evidence type="ECO:0000256" key="10">
    <source>
        <dbReference type="SAM" id="Phobius"/>
    </source>
</evidence>
<keyword evidence="5" id="KW-1278">Translocase</keyword>
<evidence type="ECO:0000256" key="2">
    <source>
        <dbReference type="ARBA" id="ARBA00010519"/>
    </source>
</evidence>
<evidence type="ECO:0000256" key="9">
    <source>
        <dbReference type="ARBA" id="ARBA00031586"/>
    </source>
</evidence>
<evidence type="ECO:0000256" key="5">
    <source>
        <dbReference type="ARBA" id="ARBA00022967"/>
    </source>
</evidence>
<geneLocation type="mitochondrion" evidence="11"/>
<reference evidence="11" key="1">
    <citation type="submission" date="2021-05" db="EMBL/GenBank/DDBJ databases">
        <authorList>
            <person name="Nam S.-E."/>
            <person name="Lee S."/>
            <person name="Rhee J.-S."/>
        </authorList>
    </citation>
    <scope>NUCLEOTIDE SEQUENCE</scope>
</reference>
<evidence type="ECO:0000256" key="6">
    <source>
        <dbReference type="ARBA" id="ARBA00022989"/>
    </source>
</evidence>
<evidence type="ECO:0000313" key="11">
    <source>
        <dbReference type="EMBL" id="QYK19532.1"/>
    </source>
</evidence>
<keyword evidence="4 10" id="KW-0812">Transmembrane</keyword>
<feature type="transmembrane region" description="Helical" evidence="10">
    <location>
        <begin position="26"/>
        <end position="45"/>
    </location>
</feature>
<dbReference type="InterPro" id="IPR039428">
    <property type="entry name" value="NUOK/Mnh_C1-like"/>
</dbReference>
<dbReference type="Pfam" id="PF00420">
    <property type="entry name" value="Oxidored_q2"/>
    <property type="match status" value="1"/>
</dbReference>
<evidence type="ECO:0000256" key="1">
    <source>
        <dbReference type="ARBA" id="ARBA00004141"/>
    </source>
</evidence>
<dbReference type="AlphaFoldDB" id="A0A8F9RSF3"/>
<proteinExistence type="inferred from homology"/>
<dbReference type="Gene3D" id="1.10.287.3510">
    <property type="match status" value="1"/>
</dbReference>
<evidence type="ECO:0000256" key="7">
    <source>
        <dbReference type="ARBA" id="ARBA00023027"/>
    </source>
</evidence>
<feature type="transmembrane region" description="Helical" evidence="10">
    <location>
        <begin position="57"/>
        <end position="77"/>
    </location>
</feature>
<dbReference type="GO" id="GO:0016020">
    <property type="term" value="C:membrane"/>
    <property type="evidence" value="ECO:0007669"/>
    <property type="project" value="UniProtKB-SubCell"/>
</dbReference>
<evidence type="ECO:0000256" key="4">
    <source>
        <dbReference type="ARBA" id="ARBA00022692"/>
    </source>
</evidence>